<evidence type="ECO:0000313" key="3">
    <source>
        <dbReference type="Proteomes" id="UP000218231"/>
    </source>
</evidence>
<comment type="caution">
    <text evidence="2">The sequence shown here is derived from an EMBL/GenBank/DDBJ whole genome shotgun (WGS) entry which is preliminary data.</text>
</comment>
<sequence length="470" mass="52165">MADRPRARHRDAAGGDGDAQRGFQAAAQPFRIGDQRGCGDDQGEFVAADPRRETVAQPRLGQRRTGQPQHVVARIMAERIVDRLEPVEIDQHQHQRTAVGAGAGHRGIQFAVEGGAVGDAGQRVGIGRAAQLRFEAMAFGDVLEHADQRLDAAVLAPFRLTRRADLQQPPVSGVQRRFEVEGLAGPHRAADRFRNLIAHIRRVKFQRLAERGLVAGRHAVDAKDVFRPFELRIAERQAPRSDPRDAFGLAEDLVLPREVADQLFAGRRDADRLHRIPPCGDEHFGQRSEVAQRRFASGVKRARRDIEHAQRPDRLRHALAIDDMDRHAGVEAVARVRHDRAGAIVRIQRHVGDNHQLILSHGAVAHRDVAPKFVRTRRVHRLDPDSLAIDEADQRGGTAEQVCGQCDHRIEFAFGLAVEQVERVQRRQATGFVIGRLWGKDSIVHGISHGIQGLKMSFPHGAVRATTATE</sequence>
<dbReference type="AlphaFoldDB" id="A0A2A2K6E0"/>
<dbReference type="Proteomes" id="UP000218231">
    <property type="component" value="Unassembled WGS sequence"/>
</dbReference>
<evidence type="ECO:0000256" key="1">
    <source>
        <dbReference type="SAM" id="MobiDB-lite"/>
    </source>
</evidence>
<feature type="compositionally biased region" description="Basic and acidic residues" evidence="1">
    <location>
        <begin position="1"/>
        <end position="13"/>
    </location>
</feature>
<gene>
    <name evidence="2" type="ORF">WR25_06093</name>
</gene>
<evidence type="ECO:0000313" key="2">
    <source>
        <dbReference type="EMBL" id="PAV69547.1"/>
    </source>
</evidence>
<feature type="region of interest" description="Disordered" evidence="1">
    <location>
        <begin position="1"/>
        <end position="26"/>
    </location>
</feature>
<dbReference type="EMBL" id="LIAE01009493">
    <property type="protein sequence ID" value="PAV69547.1"/>
    <property type="molecule type" value="Genomic_DNA"/>
</dbReference>
<keyword evidence="3" id="KW-1185">Reference proteome</keyword>
<organism evidence="2 3">
    <name type="scientific">Diploscapter pachys</name>
    <dbReference type="NCBI Taxonomy" id="2018661"/>
    <lineage>
        <taxon>Eukaryota</taxon>
        <taxon>Metazoa</taxon>
        <taxon>Ecdysozoa</taxon>
        <taxon>Nematoda</taxon>
        <taxon>Chromadorea</taxon>
        <taxon>Rhabditida</taxon>
        <taxon>Rhabditina</taxon>
        <taxon>Rhabditomorpha</taxon>
        <taxon>Rhabditoidea</taxon>
        <taxon>Rhabditidae</taxon>
        <taxon>Diploscapter</taxon>
    </lineage>
</organism>
<reference evidence="2 3" key="1">
    <citation type="journal article" date="2017" name="Curr. Biol.">
        <title>Genome architecture and evolution of a unichromosomal asexual nematode.</title>
        <authorList>
            <person name="Fradin H."/>
            <person name="Zegar C."/>
            <person name="Gutwein M."/>
            <person name="Lucas J."/>
            <person name="Kovtun M."/>
            <person name="Corcoran D."/>
            <person name="Baugh L.R."/>
            <person name="Kiontke K."/>
            <person name="Gunsalus K."/>
            <person name="Fitch D.H."/>
            <person name="Piano F."/>
        </authorList>
    </citation>
    <scope>NUCLEOTIDE SEQUENCE [LARGE SCALE GENOMIC DNA]</scope>
    <source>
        <strain evidence="2">PF1309</strain>
    </source>
</reference>
<protein>
    <submittedName>
        <fullName evidence="2">Uncharacterized protein</fullName>
    </submittedName>
</protein>
<accession>A0A2A2K6E0</accession>
<name>A0A2A2K6E0_9BILA</name>
<proteinExistence type="predicted"/>